<dbReference type="InterPro" id="IPR003594">
    <property type="entry name" value="HATPase_dom"/>
</dbReference>
<dbReference type="Proteomes" id="UP000196531">
    <property type="component" value="Unassembled WGS sequence"/>
</dbReference>
<evidence type="ECO:0000256" key="9">
    <source>
        <dbReference type="PROSITE-ProRule" id="PRU00169"/>
    </source>
</evidence>
<reference evidence="15" key="1">
    <citation type="journal article" date="2017" name="Proc. Natl. Acad. Sci. U.S.A.">
        <title>Simulation of Deepwater Horizon oil plume reveals substrate specialization within a complex community of hydrocarbon-degraders.</title>
        <authorList>
            <person name="Hu P."/>
            <person name="Dubinsky E.A."/>
            <person name="Probst A.J."/>
            <person name="Wang J."/>
            <person name="Sieber C.M.K."/>
            <person name="Tom L.M."/>
            <person name="Gardinali P."/>
            <person name="Banfield J.F."/>
            <person name="Atlas R.M."/>
            <person name="Andersen G.L."/>
        </authorList>
    </citation>
    <scope>NUCLEOTIDE SEQUENCE [LARGE SCALE GENOMIC DNA]</scope>
</reference>
<keyword evidence="7" id="KW-0067">ATP-binding</keyword>
<dbReference type="PANTHER" id="PTHR43065:SF46">
    <property type="entry name" value="C4-DICARBOXYLATE TRANSPORT SENSOR PROTEIN DCTB"/>
    <property type="match status" value="1"/>
</dbReference>
<feature type="transmembrane region" description="Helical" evidence="11">
    <location>
        <begin position="153"/>
        <end position="175"/>
    </location>
</feature>
<dbReference type="CDD" id="cd00082">
    <property type="entry name" value="HisKA"/>
    <property type="match status" value="1"/>
</dbReference>
<dbReference type="Gene3D" id="3.30.565.10">
    <property type="entry name" value="Histidine kinase-like ATPase, C-terminal domain"/>
    <property type="match status" value="1"/>
</dbReference>
<dbReference type="EC" id="2.7.13.3" evidence="2"/>
<dbReference type="InterPro" id="IPR036097">
    <property type="entry name" value="HisK_dim/P_sf"/>
</dbReference>
<dbReference type="InterPro" id="IPR001789">
    <property type="entry name" value="Sig_transdc_resp-reg_receiver"/>
</dbReference>
<dbReference type="Pfam" id="PF17149">
    <property type="entry name" value="CHASE5"/>
    <property type="match status" value="1"/>
</dbReference>
<dbReference type="Pfam" id="PF00512">
    <property type="entry name" value="HisKA"/>
    <property type="match status" value="1"/>
</dbReference>
<comment type="catalytic activity">
    <reaction evidence="1">
        <text>ATP + protein L-histidine = ADP + protein N-phospho-L-histidine.</text>
        <dbReference type="EC" id="2.7.13.3"/>
    </reaction>
</comment>
<feature type="modified residue" description="4-aspartylphosphate" evidence="9">
    <location>
        <position position="551"/>
    </location>
</feature>
<feature type="domain" description="Histidine kinase" evidence="12">
    <location>
        <begin position="266"/>
        <end position="478"/>
    </location>
</feature>
<dbReference type="SMART" id="SM00448">
    <property type="entry name" value="REC"/>
    <property type="match status" value="1"/>
</dbReference>
<keyword evidence="6" id="KW-0418">Kinase</keyword>
<dbReference type="PRINTS" id="PR00344">
    <property type="entry name" value="BCTRLSENSOR"/>
</dbReference>
<evidence type="ECO:0000256" key="6">
    <source>
        <dbReference type="ARBA" id="ARBA00022777"/>
    </source>
</evidence>
<evidence type="ECO:0000313" key="14">
    <source>
        <dbReference type="EMBL" id="OUR96581.1"/>
    </source>
</evidence>
<feature type="domain" description="Response regulatory" evidence="13">
    <location>
        <begin position="501"/>
        <end position="616"/>
    </location>
</feature>
<dbReference type="SUPFAM" id="SSF55874">
    <property type="entry name" value="ATPase domain of HSP90 chaperone/DNA topoisomerase II/histidine kinase"/>
    <property type="match status" value="1"/>
</dbReference>
<dbReference type="EMBL" id="MAAO01000006">
    <property type="protein sequence ID" value="OUR96581.1"/>
    <property type="molecule type" value="Genomic_DNA"/>
</dbReference>
<keyword evidence="3 9" id="KW-0597">Phosphoprotein</keyword>
<dbReference type="Pfam" id="PF00072">
    <property type="entry name" value="Response_reg"/>
    <property type="match status" value="1"/>
</dbReference>
<keyword evidence="11" id="KW-0812">Transmembrane</keyword>
<comment type="caution">
    <text evidence="14">The sequence shown here is derived from an EMBL/GenBank/DDBJ whole genome shotgun (WGS) entry which is preliminary data.</text>
</comment>
<evidence type="ECO:0000256" key="11">
    <source>
        <dbReference type="SAM" id="Phobius"/>
    </source>
</evidence>
<dbReference type="InterPro" id="IPR004358">
    <property type="entry name" value="Sig_transdc_His_kin-like_C"/>
</dbReference>
<accession>A0A1Y5FAS3</accession>
<proteinExistence type="predicted"/>
<evidence type="ECO:0000256" key="3">
    <source>
        <dbReference type="ARBA" id="ARBA00022553"/>
    </source>
</evidence>
<evidence type="ECO:0000256" key="1">
    <source>
        <dbReference type="ARBA" id="ARBA00000085"/>
    </source>
</evidence>
<dbReference type="GO" id="GO:0000155">
    <property type="term" value="F:phosphorelay sensor kinase activity"/>
    <property type="evidence" value="ECO:0007669"/>
    <property type="project" value="InterPro"/>
</dbReference>
<evidence type="ECO:0000256" key="8">
    <source>
        <dbReference type="ARBA" id="ARBA00023012"/>
    </source>
</evidence>
<keyword evidence="11" id="KW-0472">Membrane</keyword>
<evidence type="ECO:0000256" key="2">
    <source>
        <dbReference type="ARBA" id="ARBA00012438"/>
    </source>
</evidence>
<dbReference type="AlphaFoldDB" id="A0A1Y5FAS3"/>
<evidence type="ECO:0000256" key="5">
    <source>
        <dbReference type="ARBA" id="ARBA00022741"/>
    </source>
</evidence>
<dbReference type="PANTHER" id="PTHR43065">
    <property type="entry name" value="SENSOR HISTIDINE KINASE"/>
    <property type="match status" value="1"/>
</dbReference>
<keyword evidence="4" id="KW-0808">Transferase</keyword>
<dbReference type="SUPFAM" id="SSF47384">
    <property type="entry name" value="Homodimeric domain of signal transducing histidine kinase"/>
    <property type="match status" value="1"/>
</dbReference>
<dbReference type="InterPro" id="IPR011006">
    <property type="entry name" value="CheY-like_superfamily"/>
</dbReference>
<dbReference type="InterPro" id="IPR033414">
    <property type="entry name" value="Sensor_dom"/>
</dbReference>
<organism evidence="14 15">
    <name type="scientific">Halobacteriovorax marinus</name>
    <dbReference type="NCBI Taxonomy" id="97084"/>
    <lineage>
        <taxon>Bacteria</taxon>
        <taxon>Pseudomonadati</taxon>
        <taxon>Bdellovibrionota</taxon>
        <taxon>Bacteriovoracia</taxon>
        <taxon>Bacteriovoracales</taxon>
        <taxon>Halobacteriovoraceae</taxon>
        <taxon>Halobacteriovorax</taxon>
    </lineage>
</organism>
<evidence type="ECO:0000259" key="12">
    <source>
        <dbReference type="PROSITE" id="PS50109"/>
    </source>
</evidence>
<keyword evidence="5" id="KW-0547">Nucleotide-binding</keyword>
<dbReference type="SMART" id="SM00387">
    <property type="entry name" value="HATPase_c"/>
    <property type="match status" value="1"/>
</dbReference>
<dbReference type="InterPro" id="IPR003661">
    <property type="entry name" value="HisK_dim/P_dom"/>
</dbReference>
<dbReference type="PROSITE" id="PS50109">
    <property type="entry name" value="HIS_KIN"/>
    <property type="match status" value="1"/>
</dbReference>
<protein>
    <recommendedName>
        <fullName evidence="2">histidine kinase</fullName>
        <ecNumber evidence="2">2.7.13.3</ecNumber>
    </recommendedName>
</protein>
<dbReference type="InterPro" id="IPR036890">
    <property type="entry name" value="HATPase_C_sf"/>
</dbReference>
<dbReference type="PROSITE" id="PS50110">
    <property type="entry name" value="RESPONSE_REGULATORY"/>
    <property type="match status" value="1"/>
</dbReference>
<keyword evidence="8" id="KW-0902">Two-component regulatory system</keyword>
<dbReference type="Gene3D" id="3.40.50.2300">
    <property type="match status" value="1"/>
</dbReference>
<dbReference type="InterPro" id="IPR005467">
    <property type="entry name" value="His_kinase_dom"/>
</dbReference>
<evidence type="ECO:0000313" key="15">
    <source>
        <dbReference type="Proteomes" id="UP000196531"/>
    </source>
</evidence>
<dbReference type="SUPFAM" id="SSF52172">
    <property type="entry name" value="CheY-like"/>
    <property type="match status" value="1"/>
</dbReference>
<evidence type="ECO:0000259" key="13">
    <source>
        <dbReference type="PROSITE" id="PS50110"/>
    </source>
</evidence>
<keyword evidence="10" id="KW-0175">Coiled coil</keyword>
<evidence type="ECO:0000256" key="7">
    <source>
        <dbReference type="ARBA" id="ARBA00022840"/>
    </source>
</evidence>
<dbReference type="Pfam" id="PF02518">
    <property type="entry name" value="HATPase_c"/>
    <property type="match status" value="1"/>
</dbReference>
<sequence length="616" mass="69384">MEHKSQKNGNLKSFSSLSKKIILKIIAVSSLVTIFSTGTQLYRDYANNVSEVETGMQSVSNLIVPELSYNLWHLDIKALNMQLHSLSSTGEFTYVELSYDGKTLVSGNDDDFIRKKEKTWPLIYSYKGEERTLGTLHVVTNLEPYINEVLDTALFILTANFIKTFIVAFAMIYILRSHLLVHLILLSNRLKDFTLESLGAGDIKLNRGSSESIDELDIVVNSINKMRRNLVSDLEKMENNAQEKEDLTIKLNQSQKMEALGRLSGGIAHDFNNILHLIMGSAEQCTFFLEKQKYEKLNKYLNNIVEFADRGDKLIRQILTFTHQKKVEYNKINLVSIVESSLEMMRSTLPANINIDFKFDESVEVLGDATQMQQIIMNFCTNSRDSIGSQNGEILISSKVNSLGSEVQLIVSDNGAGISKEIQSKIYEPYFSTKPINKGTGMGLSIIHSIIVEMKGRIELFSEVNEGAKFVITLPICKEKILEVVTVKSHVKKEVSLKGKKVLILDDEEFIANMHKDYVERSEGTVFCYTSPLLALKDLSEDLEVDMILTDLSMPEMSGFEFAKAYTENGGKSPIILLTGHEEKVLFETDISKYNIEEVLLKPINLEELLAVLGSI</sequence>
<feature type="coiled-coil region" evidence="10">
    <location>
        <begin position="220"/>
        <end position="257"/>
    </location>
</feature>
<name>A0A1Y5FAS3_9BACT</name>
<gene>
    <name evidence="14" type="ORF">A9Q84_09540</name>
</gene>
<keyword evidence="11" id="KW-1133">Transmembrane helix</keyword>
<dbReference type="Gene3D" id="1.10.287.130">
    <property type="match status" value="1"/>
</dbReference>
<evidence type="ECO:0000256" key="10">
    <source>
        <dbReference type="SAM" id="Coils"/>
    </source>
</evidence>
<evidence type="ECO:0000256" key="4">
    <source>
        <dbReference type="ARBA" id="ARBA00022679"/>
    </source>
</evidence>
<dbReference type="GO" id="GO:0005524">
    <property type="term" value="F:ATP binding"/>
    <property type="evidence" value="ECO:0007669"/>
    <property type="project" value="UniProtKB-KW"/>
</dbReference>